<sequence>MNSKYIAGISLIVMAAGFVVTLMLPDYLWILLLQGGFEAGLVGGIADWFAVTALFRHPMGIPIPHTSLLLKNKDRIVQSFVSAIETELLNKESIEKKLRGWNLVERVTAVATQAVQKKKARRQVLDRAIHLVERLPVEKLAPVVKSGLASYVREIELHQAFDQLATYLIKESYDEKALDYVLEEAESWARRLETKRMLGRLANEKLAEVKLGGLKGFAFQAFAGFMDEDKLGQLLQGMITSSLQDWKDDDNESRAMIIREIRVQVFQLAMHEEKVGRLKTWLLEHIQHERFDETIKERLEEIRTMALHALARERDTGGRIVLQVYRAAAQQLKANPEWIHEIENRVSQAVVAVVEKNHYRIGQLVTENINQMDDKALIEMLEGKIGKDLQWIRVNGALCGFVIGLLLAAIQLFL</sequence>
<evidence type="ECO:0000313" key="3">
    <source>
        <dbReference type="Proteomes" id="UP001199916"/>
    </source>
</evidence>
<dbReference type="PANTHER" id="PTHR38442">
    <property type="entry name" value="INNER MEMBRANE PROTEIN-RELATED"/>
    <property type="match status" value="1"/>
</dbReference>
<protein>
    <submittedName>
        <fullName evidence="2">DUF445 domain-containing protein</fullName>
    </submittedName>
</protein>
<keyword evidence="1" id="KW-0812">Transmembrane</keyword>
<keyword evidence="3" id="KW-1185">Reference proteome</keyword>
<accession>A0ABS8YPD6</accession>
<evidence type="ECO:0000313" key="2">
    <source>
        <dbReference type="EMBL" id="MCE5173666.1"/>
    </source>
</evidence>
<keyword evidence="1" id="KW-1133">Transmembrane helix</keyword>
<name>A0ABS8YPD6_9BACL</name>
<feature type="transmembrane region" description="Helical" evidence="1">
    <location>
        <begin position="30"/>
        <end position="55"/>
    </location>
</feature>
<feature type="transmembrane region" description="Helical" evidence="1">
    <location>
        <begin position="5"/>
        <end position="24"/>
    </location>
</feature>
<proteinExistence type="predicted"/>
<organism evidence="2 3">
    <name type="scientific">Paenibacillus profundus</name>
    <dbReference type="NCBI Taxonomy" id="1173085"/>
    <lineage>
        <taxon>Bacteria</taxon>
        <taxon>Bacillati</taxon>
        <taxon>Bacillota</taxon>
        <taxon>Bacilli</taxon>
        <taxon>Bacillales</taxon>
        <taxon>Paenibacillaceae</taxon>
        <taxon>Paenibacillus</taxon>
    </lineage>
</organism>
<reference evidence="2 3" key="1">
    <citation type="submission" date="2021-11" db="EMBL/GenBank/DDBJ databases">
        <title>Draft genome sequence of Paenibacillus profundus YoMME, a new Gram-positive bacteria with exoelectrogenic properties.</title>
        <authorList>
            <person name="Hubenova Y."/>
            <person name="Hubenova E."/>
            <person name="Manasiev Y."/>
            <person name="Peykov S."/>
            <person name="Mitov M."/>
        </authorList>
    </citation>
    <scope>NUCLEOTIDE SEQUENCE [LARGE SCALE GENOMIC DNA]</scope>
    <source>
        <strain evidence="2 3">YoMME</strain>
    </source>
</reference>
<comment type="caution">
    <text evidence="2">The sequence shown here is derived from an EMBL/GenBank/DDBJ whole genome shotgun (WGS) entry which is preliminary data.</text>
</comment>
<keyword evidence="1" id="KW-0472">Membrane</keyword>
<feature type="transmembrane region" description="Helical" evidence="1">
    <location>
        <begin position="394"/>
        <end position="413"/>
    </location>
</feature>
<dbReference type="Proteomes" id="UP001199916">
    <property type="component" value="Unassembled WGS sequence"/>
</dbReference>
<evidence type="ECO:0000256" key="1">
    <source>
        <dbReference type="SAM" id="Phobius"/>
    </source>
</evidence>
<dbReference type="RefSeq" id="WP_233699566.1">
    <property type="nucleotide sequence ID" value="NZ_JAJNBZ010000067.1"/>
</dbReference>
<dbReference type="EMBL" id="JAJNBZ010000067">
    <property type="protein sequence ID" value="MCE5173666.1"/>
    <property type="molecule type" value="Genomic_DNA"/>
</dbReference>
<dbReference type="PANTHER" id="PTHR38442:SF1">
    <property type="entry name" value="INNER MEMBRANE PROTEIN"/>
    <property type="match status" value="1"/>
</dbReference>
<dbReference type="Pfam" id="PF04286">
    <property type="entry name" value="DUF445"/>
    <property type="match status" value="1"/>
</dbReference>
<gene>
    <name evidence="2" type="ORF">LQV63_31050</name>
</gene>
<dbReference type="InterPro" id="IPR007383">
    <property type="entry name" value="DUF445"/>
</dbReference>